<proteinExistence type="predicted"/>
<comment type="caution">
    <text evidence="1">The sequence shown here is derived from an EMBL/GenBank/DDBJ whole genome shotgun (WGS) entry which is preliminary data.</text>
</comment>
<protein>
    <recommendedName>
        <fullName evidence="3">PKD domain-containing protein</fullName>
    </recommendedName>
</protein>
<accession>A0AAE3XUL8</accession>
<keyword evidence="2" id="KW-1185">Reference proteome</keyword>
<dbReference type="AlphaFoldDB" id="A0AAE3XUL8"/>
<dbReference type="EMBL" id="JAVDQD010000016">
    <property type="protein sequence ID" value="MDR6242014.1"/>
    <property type="molecule type" value="Genomic_DNA"/>
</dbReference>
<reference evidence="1" key="1">
    <citation type="submission" date="2023-07" db="EMBL/GenBank/DDBJ databases">
        <title>Genomic Encyclopedia of Type Strains, Phase IV (KMG-IV): sequencing the most valuable type-strain genomes for metagenomic binning, comparative biology and taxonomic classification.</title>
        <authorList>
            <person name="Goeker M."/>
        </authorList>
    </citation>
    <scope>NUCLEOTIDE SEQUENCE</scope>
    <source>
        <strain evidence="1">DSM 26174</strain>
    </source>
</reference>
<evidence type="ECO:0008006" key="3">
    <source>
        <dbReference type="Google" id="ProtNLM"/>
    </source>
</evidence>
<sequence length="847" mass="96667">MRELYLIICLTFITCQLRSQGLMNVTACDYKDPVEVVTPYYIVNGEKIEGNIFSMDAIEDNCPEASEHGVSVSPTPAGPYVMGRHVKGIQNASGDYESKYEFEFYENFTGQVQVTVVSTETGMCSFTTQSFTLDVVYFTGDILVRDNDQCNPYSFYDTGITPSEEYYEVKIPGKTPYRFDWNTDGTVEVVIDEYNWCRGELHAIQINNFDAMITVSHDITNGKYKFLIHDNYVGKISYTLSSSDKFACDFSETDQEFEIVHNPASGERYKERKIEFSFDYEIKSVYGFCSAEVEFTPKNFFVDHYEYNDIIWDFGDGNCTTGDVNEVITHIYDIEDQNEFNVVAKIPYWTECGELLYSEVLYTVQEKLIDIDRIFPDVRQVSIKAKTYSSDKILSASASTFSDSWPLDMGVGLAHLNEFESGASGVWRTSSAYVYENHGEQRQSTGPINEASPDISADGTFSLNMFDWQSFDPEMVPGWIRANQMLKYNGYGYETDNVNALGIYSGALYGYFGQKALAVGQNMRSEEMGYTGFEEALAGEVNFPDNQSWISGRYAEPNDGGNFDFGRREQIEWHEFKVVAHDKQTILVEITEEQINEIESRVVLVGIKNGIPVLLYADMHCFSAKDDPATKYYIFVDNPTLAYFDNVIAMHGQKMVPESPEISLTRMHAHTGERSLMLVNGVDVFWEQRRIKLAPGKKYLISAWVADSYSVQGYEISSELGIEMEFYDRLNNQIGSYAIAPKGNVIDGWQKIEGDFTAPDGIEMFKIRLVAAGEVYYDDLRIHPYQGNMQTYVYDLQTDMLKAVLDQNNYATYYHYDDELNLKIVQKETEKGVMTIEEHNQYRVKTK</sequence>
<dbReference type="RefSeq" id="WP_309943308.1">
    <property type="nucleotide sequence ID" value="NZ_AP025307.1"/>
</dbReference>
<evidence type="ECO:0000313" key="2">
    <source>
        <dbReference type="Proteomes" id="UP001185092"/>
    </source>
</evidence>
<name>A0AAE3XUL8_9BACT</name>
<gene>
    <name evidence="1" type="ORF">HNQ88_005101</name>
</gene>
<dbReference type="Gene3D" id="2.60.120.260">
    <property type="entry name" value="Galactose-binding domain-like"/>
    <property type="match status" value="1"/>
</dbReference>
<evidence type="ECO:0000313" key="1">
    <source>
        <dbReference type="EMBL" id="MDR6242014.1"/>
    </source>
</evidence>
<dbReference type="Proteomes" id="UP001185092">
    <property type="component" value="Unassembled WGS sequence"/>
</dbReference>
<organism evidence="1 2">
    <name type="scientific">Aureibacter tunicatorum</name>
    <dbReference type="NCBI Taxonomy" id="866807"/>
    <lineage>
        <taxon>Bacteria</taxon>
        <taxon>Pseudomonadati</taxon>
        <taxon>Bacteroidota</taxon>
        <taxon>Cytophagia</taxon>
        <taxon>Cytophagales</taxon>
        <taxon>Persicobacteraceae</taxon>
        <taxon>Aureibacter</taxon>
    </lineage>
</organism>